<dbReference type="Proteomes" id="UP000032544">
    <property type="component" value="Unassembled WGS sequence"/>
</dbReference>
<dbReference type="AlphaFoldDB" id="A0A0D8JAP5"/>
<comment type="caution">
    <text evidence="1">The sequence shown here is derived from an EMBL/GenBank/DDBJ whole genome shotgun (WGS) entry which is preliminary data.</text>
</comment>
<name>A0A0D8JAP5_9BACT</name>
<protein>
    <submittedName>
        <fullName evidence="1">Uncharacterized protein</fullName>
    </submittedName>
</protein>
<accession>A0A0D8JAP5</accession>
<reference evidence="1 2" key="1">
    <citation type="submission" date="2014-09" db="EMBL/GenBank/DDBJ databases">
        <title>Draft Genome Sequence of Draconibacterium sp. JN14CK-3.</title>
        <authorList>
            <person name="Dong C."/>
            <person name="Lai Q."/>
            <person name="Shao Z."/>
        </authorList>
    </citation>
    <scope>NUCLEOTIDE SEQUENCE [LARGE SCALE GENOMIC DNA]</scope>
    <source>
        <strain evidence="1 2">JN14CK-3</strain>
    </source>
</reference>
<gene>
    <name evidence="1" type="ORF">LH29_15695</name>
</gene>
<sequence>MLFFAAGCSKDENDINENLTDGFSITSNGEVILTHNDFEYYDYSAHLIYLKDSKSFAEDFENLGEFKVHANGEEIYSGETWPGYSSSMPIGPIINTHPSFYGDNIVSIGFMLFLDTLGNFLPDPREDERIVEALQEFDQFHAGLSCEITSVEYVSSTNVTVKLLLKNNDDFNYYYIDPEKTGIGLFHYFTNGLYIRNFSTYDLYEHKIETVSADPWNSWDLDWLSVINGNQSKVITISYSNYEAVPPGQYKATFEFPGLGFQVNKEDINQDNGQIWLGSLRMQKEITIQ</sequence>
<evidence type="ECO:0000313" key="2">
    <source>
        <dbReference type="Proteomes" id="UP000032544"/>
    </source>
</evidence>
<proteinExistence type="predicted"/>
<dbReference type="EMBL" id="JRHC01000004">
    <property type="protein sequence ID" value="KJF42858.1"/>
    <property type="molecule type" value="Genomic_DNA"/>
</dbReference>
<organism evidence="1 2">
    <name type="scientific">Draconibacterium sediminis</name>
    <dbReference type="NCBI Taxonomy" id="1544798"/>
    <lineage>
        <taxon>Bacteria</taxon>
        <taxon>Pseudomonadati</taxon>
        <taxon>Bacteroidota</taxon>
        <taxon>Bacteroidia</taxon>
        <taxon>Marinilabiliales</taxon>
        <taxon>Prolixibacteraceae</taxon>
        <taxon>Draconibacterium</taxon>
    </lineage>
</organism>
<evidence type="ECO:0000313" key="1">
    <source>
        <dbReference type="EMBL" id="KJF42858.1"/>
    </source>
</evidence>
<keyword evidence="2" id="KW-1185">Reference proteome</keyword>